<dbReference type="Proteomes" id="UP000787472">
    <property type="component" value="Unassembled WGS sequence"/>
</dbReference>
<gene>
    <name evidence="3" type="ORF">G8770_03395</name>
</gene>
<sequence length="129" mass="14310">MKLPVTRTTVQTRYSDTDAMGHISSGSYVTFMEVGRLDFFDELEKLTPMAVGMVVANINLDYIQECVYGDHIEVVTWCSRVGTKSMTLRNEIYANGTLRAKGSVTSVGFDMTTRKAAALPEQWEASEAV</sequence>
<comment type="similarity">
    <text evidence="1">Belongs to the 4-hydroxybenzoyl-CoA thioesterase family.</text>
</comment>
<name>A0A9E5JQF9_9GAMM</name>
<dbReference type="EMBL" id="JAAONZ010000002">
    <property type="protein sequence ID" value="NHO64589.1"/>
    <property type="molecule type" value="Genomic_DNA"/>
</dbReference>
<keyword evidence="4" id="KW-1185">Reference proteome</keyword>
<dbReference type="InterPro" id="IPR050563">
    <property type="entry name" value="4-hydroxybenzoyl-CoA_TE"/>
</dbReference>
<evidence type="ECO:0000313" key="4">
    <source>
        <dbReference type="Proteomes" id="UP000787472"/>
    </source>
</evidence>
<protein>
    <submittedName>
        <fullName evidence="3">Acyl-CoA thioesterase</fullName>
    </submittedName>
</protein>
<evidence type="ECO:0000313" key="3">
    <source>
        <dbReference type="EMBL" id="NHO64589.1"/>
    </source>
</evidence>
<dbReference type="PANTHER" id="PTHR31793">
    <property type="entry name" value="4-HYDROXYBENZOYL-COA THIOESTERASE FAMILY MEMBER"/>
    <property type="match status" value="1"/>
</dbReference>
<evidence type="ECO:0000256" key="1">
    <source>
        <dbReference type="ARBA" id="ARBA00005953"/>
    </source>
</evidence>
<comment type="caution">
    <text evidence="3">The sequence shown here is derived from an EMBL/GenBank/DDBJ whole genome shotgun (WGS) entry which is preliminary data.</text>
</comment>
<dbReference type="InterPro" id="IPR029069">
    <property type="entry name" value="HotDog_dom_sf"/>
</dbReference>
<dbReference type="GO" id="GO:0047617">
    <property type="term" value="F:fatty acyl-CoA hydrolase activity"/>
    <property type="evidence" value="ECO:0007669"/>
    <property type="project" value="TreeGrafter"/>
</dbReference>
<reference evidence="3" key="1">
    <citation type="submission" date="2020-03" db="EMBL/GenBank/DDBJ databases">
        <authorList>
            <person name="Guo F."/>
        </authorList>
    </citation>
    <scope>NUCLEOTIDE SEQUENCE</scope>
    <source>
        <strain evidence="3">JCM 30134</strain>
    </source>
</reference>
<accession>A0A9E5JQF9</accession>
<evidence type="ECO:0000256" key="2">
    <source>
        <dbReference type="ARBA" id="ARBA00022801"/>
    </source>
</evidence>
<organism evidence="3 4">
    <name type="scientific">Pseudomaricurvus hydrocarbonicus</name>
    <dbReference type="NCBI Taxonomy" id="1470433"/>
    <lineage>
        <taxon>Bacteria</taxon>
        <taxon>Pseudomonadati</taxon>
        <taxon>Pseudomonadota</taxon>
        <taxon>Gammaproteobacteria</taxon>
        <taxon>Cellvibrionales</taxon>
        <taxon>Cellvibrionaceae</taxon>
        <taxon>Pseudomaricurvus</taxon>
    </lineage>
</organism>
<dbReference type="Pfam" id="PF13279">
    <property type="entry name" value="4HBT_2"/>
    <property type="match status" value="1"/>
</dbReference>
<dbReference type="AlphaFoldDB" id="A0A9E5JQF9"/>
<dbReference type="RefSeq" id="WP_167181771.1">
    <property type="nucleotide sequence ID" value="NZ_JAAONZ010000002.1"/>
</dbReference>
<keyword evidence="2" id="KW-0378">Hydrolase</keyword>
<proteinExistence type="inferred from homology"/>
<dbReference type="CDD" id="cd00586">
    <property type="entry name" value="4HBT"/>
    <property type="match status" value="1"/>
</dbReference>
<dbReference type="PANTHER" id="PTHR31793:SF27">
    <property type="entry name" value="NOVEL THIOESTERASE SUPERFAMILY DOMAIN AND SAPOSIN A-TYPE DOMAIN CONTAINING PROTEIN (0610012H03RIK)"/>
    <property type="match status" value="1"/>
</dbReference>
<dbReference type="SUPFAM" id="SSF54637">
    <property type="entry name" value="Thioesterase/thiol ester dehydrase-isomerase"/>
    <property type="match status" value="1"/>
</dbReference>
<dbReference type="Gene3D" id="3.10.129.10">
    <property type="entry name" value="Hotdog Thioesterase"/>
    <property type="match status" value="1"/>
</dbReference>